<sequence length="862" mass="97055">MRKLLVIILFFFCLSAQGQVSLSKRALKHLEKGDIHKAVATNKKALEKDSTLVAGFYVQARLFFSPIYHQADIDSAYHYILLARDGFGGLDEKEKKKHENAGVTGLAIESLKDAIDSAAFARSTEKDTEEAYIYFITYFNTAEQVPEAISLRNARAYEQAVQENSYQSYRNFMEKYPGAVQVPEAKKRYEKIYFYERTADNTLKSFLQFLKDNPGTPYRSEAEQNIYAIMTADHSAASYQKFIRQFPKSELRSKAVAFMYHVLKESGQELSPQLMTDSLRALKALYGKVLVPFREAGQYGFMDDRGKEIIAAQYDRVDEGELCGGITRDYLFLDNMIIGINRAPVYKGAYDDVEDLGYGLLKIESQGSIGVYHKSGRKVLPFGAGEVRLLLGKYLAFKKGKRWGLATVSGREITPAAFDDILSLGNFIIFEKGERYDVKNEAMLIQGVDKGRLDVKAGYNDFDLLDDGNLWLQAGSEEAVIDKDCREIIPQSHQKIRVIRDGMLVSKSGGINILNDEYEQVLKVENVKKLRFNASWIGFQQDSLWTLFDVSSYALKANNLDSIGLIGDHFAVISRNDSTAVVTLERPLLLGKNDHITLLAELNSAQYLLIEGDRHRKIILSDKGETLFSGSFDEAKPLGPDYLVISRGSKKGLISADARTLLPMDYDAIGNYSDGFVSLLRNKKFGLYNEKQSVFIPAEYDKNLSPYTPQLFIAEKGGKLGVINGANKKLTAFDYQDVRFWSDSAALVKKSDQWQLLDLVSGAVKEENIRSINFEQAAKGEVRAVVLKEGGYGVWSNIKGEIITPTFNDIVNVGTAERPVYFTEKHIHEAEFYVVIYYDAFGNILRKQAFDAKDYSLIYCDN</sequence>
<comment type="caution">
    <text evidence="2">The sequence shown here is derived from an EMBL/GenBank/DDBJ whole genome shotgun (WGS) entry which is preliminary data.</text>
</comment>
<accession>L8JQ01</accession>
<keyword evidence="1" id="KW-0732">Signal</keyword>
<dbReference type="Gene3D" id="1.25.40.10">
    <property type="entry name" value="Tetratricopeptide repeat domain"/>
    <property type="match status" value="1"/>
</dbReference>
<keyword evidence="3" id="KW-1185">Reference proteome</keyword>
<dbReference type="EMBL" id="AMZN01000055">
    <property type="protein sequence ID" value="ELR70253.1"/>
    <property type="molecule type" value="Genomic_DNA"/>
</dbReference>
<dbReference type="AlphaFoldDB" id="L8JQ01"/>
<evidence type="ECO:0000256" key="1">
    <source>
        <dbReference type="SAM" id="SignalP"/>
    </source>
</evidence>
<dbReference type="PATRIC" id="fig|1237149.3.peg.3700"/>
<dbReference type="Pfam" id="PF14903">
    <property type="entry name" value="WG_beta_rep"/>
    <property type="match status" value="2"/>
</dbReference>
<evidence type="ECO:0000313" key="3">
    <source>
        <dbReference type="Proteomes" id="UP000011135"/>
    </source>
</evidence>
<dbReference type="OrthoDB" id="2485468at2"/>
<dbReference type="InterPro" id="IPR011990">
    <property type="entry name" value="TPR-like_helical_dom_sf"/>
</dbReference>
<dbReference type="PANTHER" id="PTHR37841">
    <property type="entry name" value="GLR2918 PROTEIN"/>
    <property type="match status" value="1"/>
</dbReference>
<proteinExistence type="predicted"/>
<gene>
    <name evidence="2" type="ORF">C900_03938</name>
</gene>
<feature type="chain" id="PRO_5003993368" evidence="1">
    <location>
        <begin position="19"/>
        <end position="862"/>
    </location>
</feature>
<protein>
    <submittedName>
        <fullName evidence="2">Uncharacterized protein</fullName>
    </submittedName>
</protein>
<dbReference type="PANTHER" id="PTHR37841:SF1">
    <property type="entry name" value="DUF3298 DOMAIN-CONTAINING PROTEIN"/>
    <property type="match status" value="1"/>
</dbReference>
<name>L8JQ01_9BACT</name>
<organism evidence="2 3">
    <name type="scientific">Fulvivirga imtechensis AK7</name>
    <dbReference type="NCBI Taxonomy" id="1237149"/>
    <lineage>
        <taxon>Bacteria</taxon>
        <taxon>Pseudomonadati</taxon>
        <taxon>Bacteroidota</taxon>
        <taxon>Cytophagia</taxon>
        <taxon>Cytophagales</taxon>
        <taxon>Fulvivirgaceae</taxon>
        <taxon>Fulvivirga</taxon>
    </lineage>
</organism>
<dbReference type="Proteomes" id="UP000011135">
    <property type="component" value="Unassembled WGS sequence"/>
</dbReference>
<dbReference type="RefSeq" id="WP_009581349.1">
    <property type="nucleotide sequence ID" value="NZ_AMZN01000055.1"/>
</dbReference>
<dbReference type="InterPro" id="IPR032774">
    <property type="entry name" value="WG_beta_rep"/>
</dbReference>
<dbReference type="STRING" id="1237149.C900_03938"/>
<feature type="signal peptide" evidence="1">
    <location>
        <begin position="1"/>
        <end position="18"/>
    </location>
</feature>
<evidence type="ECO:0000313" key="2">
    <source>
        <dbReference type="EMBL" id="ELR70253.1"/>
    </source>
</evidence>
<dbReference type="eggNOG" id="COG1729">
    <property type="taxonomic scope" value="Bacteria"/>
</dbReference>
<reference evidence="2 3" key="1">
    <citation type="submission" date="2012-12" db="EMBL/GenBank/DDBJ databases">
        <title>Genome assembly of Fulvivirga imtechensis AK7.</title>
        <authorList>
            <person name="Nupur N."/>
            <person name="Khatri I."/>
            <person name="Kumar R."/>
            <person name="Subramanian S."/>
            <person name="Pinnaka A."/>
        </authorList>
    </citation>
    <scope>NUCLEOTIDE SEQUENCE [LARGE SCALE GENOMIC DNA]</scope>
    <source>
        <strain evidence="2 3">AK7</strain>
    </source>
</reference>